<dbReference type="STRING" id="5098.A0A507QZE6"/>
<organism evidence="2 3">
    <name type="scientific">Monascus purpureus</name>
    <name type="common">Red mold</name>
    <name type="synonym">Monascus anka</name>
    <dbReference type="NCBI Taxonomy" id="5098"/>
    <lineage>
        <taxon>Eukaryota</taxon>
        <taxon>Fungi</taxon>
        <taxon>Dikarya</taxon>
        <taxon>Ascomycota</taxon>
        <taxon>Pezizomycotina</taxon>
        <taxon>Eurotiomycetes</taxon>
        <taxon>Eurotiomycetidae</taxon>
        <taxon>Eurotiales</taxon>
        <taxon>Aspergillaceae</taxon>
        <taxon>Monascus</taxon>
    </lineage>
</organism>
<sequence length="336" mass="37908">MDNNNGRKNSIIQSPLAIFPLASPPPKYHVQQTLRISPLRRLQIQQLSPRTGRPAPVLEVWKPSLFAPTKVLRTGEFPDRTRLTRRDYYITQTGEYMAFSSRAASQRQGDKKARTKASVALSGDGDSQNNKTKRKQKQKQDQEQPDQIHWQNHIVAVIRTPTKSADGGQGRIYLRHGRMWKATTASDDVYRFTVADDRGLHIIVQCEKVERRRRRKSRRSSHGSASTAATPRLSMSSTTTEEEREDANATFDMKIVNLETKASVSIGSVDRRSISLSLDQGLSGAYEEFKACLSAPGVFGFDLDGQAYVDKDWEGMMYTLVVTFGTWIALQRGWTN</sequence>
<feature type="region of interest" description="Disordered" evidence="1">
    <location>
        <begin position="210"/>
        <end position="246"/>
    </location>
</feature>
<dbReference type="Proteomes" id="UP000319663">
    <property type="component" value="Unassembled WGS sequence"/>
</dbReference>
<evidence type="ECO:0000313" key="3">
    <source>
        <dbReference type="Proteomes" id="UP000319663"/>
    </source>
</evidence>
<evidence type="ECO:0000313" key="2">
    <source>
        <dbReference type="EMBL" id="TQB73367.1"/>
    </source>
</evidence>
<dbReference type="EMBL" id="VIFY01000046">
    <property type="protein sequence ID" value="TQB73367.1"/>
    <property type="molecule type" value="Genomic_DNA"/>
</dbReference>
<name>A0A507QZE6_MONPU</name>
<gene>
    <name evidence="2" type="ORF">MPDQ_005952</name>
</gene>
<accession>A0A507QZE6</accession>
<reference evidence="2 3" key="1">
    <citation type="submission" date="2019-06" db="EMBL/GenBank/DDBJ databases">
        <title>Wine fermentation using esterase from Monascus purpureus.</title>
        <authorList>
            <person name="Geng C."/>
            <person name="Zhang Y."/>
        </authorList>
    </citation>
    <scope>NUCLEOTIDE SEQUENCE [LARGE SCALE GENOMIC DNA]</scope>
    <source>
        <strain evidence="2">HQ1</strain>
    </source>
</reference>
<keyword evidence="3" id="KW-1185">Reference proteome</keyword>
<proteinExistence type="predicted"/>
<dbReference type="AlphaFoldDB" id="A0A507QZE6"/>
<comment type="caution">
    <text evidence="2">The sequence shown here is derived from an EMBL/GenBank/DDBJ whole genome shotgun (WGS) entry which is preliminary data.</text>
</comment>
<protein>
    <submittedName>
        <fullName evidence="2">Uncharacterized protein</fullName>
    </submittedName>
</protein>
<evidence type="ECO:0000256" key="1">
    <source>
        <dbReference type="SAM" id="MobiDB-lite"/>
    </source>
</evidence>
<feature type="region of interest" description="Disordered" evidence="1">
    <location>
        <begin position="101"/>
        <end position="149"/>
    </location>
</feature>
<feature type="compositionally biased region" description="Basic residues" evidence="1">
    <location>
        <begin position="211"/>
        <end position="221"/>
    </location>
</feature>